<feature type="transmembrane region" description="Helical" evidence="6">
    <location>
        <begin position="402"/>
        <end position="426"/>
    </location>
</feature>
<evidence type="ECO:0000256" key="1">
    <source>
        <dbReference type="ARBA" id="ARBA00004651"/>
    </source>
</evidence>
<dbReference type="Proteomes" id="UP001279642">
    <property type="component" value="Unassembled WGS sequence"/>
</dbReference>
<keyword evidence="2" id="KW-1003">Cell membrane</keyword>
<dbReference type="RefSeq" id="WP_320507909.1">
    <property type="nucleotide sequence ID" value="NZ_JAXCLW010000002.1"/>
</dbReference>
<feature type="transmembrane region" description="Helical" evidence="6">
    <location>
        <begin position="735"/>
        <end position="759"/>
    </location>
</feature>
<keyword evidence="3 6" id="KW-0812">Transmembrane</keyword>
<accession>A0ABU5E9M5</accession>
<dbReference type="SUPFAM" id="SSF82866">
    <property type="entry name" value="Multidrug efflux transporter AcrB transmembrane domain"/>
    <property type="match status" value="2"/>
</dbReference>
<evidence type="ECO:0000256" key="5">
    <source>
        <dbReference type="ARBA" id="ARBA00023136"/>
    </source>
</evidence>
<feature type="transmembrane region" description="Helical" evidence="6">
    <location>
        <begin position="327"/>
        <end position="349"/>
    </location>
</feature>
<keyword evidence="4 6" id="KW-1133">Transmembrane helix</keyword>
<dbReference type="InterPro" id="IPR004869">
    <property type="entry name" value="MMPL_dom"/>
</dbReference>
<feature type="transmembrane region" description="Helical" evidence="6">
    <location>
        <begin position="455"/>
        <end position="474"/>
    </location>
</feature>
<evidence type="ECO:0000259" key="7">
    <source>
        <dbReference type="Pfam" id="PF03176"/>
    </source>
</evidence>
<evidence type="ECO:0000256" key="4">
    <source>
        <dbReference type="ARBA" id="ARBA00022989"/>
    </source>
</evidence>
<keyword evidence="5 6" id="KW-0472">Membrane</keyword>
<organism evidence="8 9">
    <name type="scientific">Dongia soli</name>
    <dbReference type="NCBI Taxonomy" id="600628"/>
    <lineage>
        <taxon>Bacteria</taxon>
        <taxon>Pseudomonadati</taxon>
        <taxon>Pseudomonadota</taxon>
        <taxon>Alphaproteobacteria</taxon>
        <taxon>Rhodospirillales</taxon>
        <taxon>Dongiaceae</taxon>
        <taxon>Dongia</taxon>
    </lineage>
</organism>
<sequence length="859" mass="92822">MLENLVVKIVSLSVRRSWAVILALLVLTLAAGFYTAHHLRMDTDTTNMISPELSWRQENAHFNDLFPQNVGLLAVVIDGKTPDLTSEATSRLCDKLQERTDLFISVRRADSGPFFDRYGLMYLPPDELQKIADSVIRAQGFIGSLRADPSIRGLMGVLDLALEGVAQKAARIDDIEKPLSAVAGALSATMSGDMTPLSWRSLMIDRKIDPNELRHVILTQPKRDFGALKPGAKATAFIRQTSRELGLTAENGVTVRLTGPVALSDDEFGTVAEGMSWALAASTILVLLWLFLALRSFKLIAATFITLFIGLILTFAFAAVTVGSLNLISVAFAVMFIGLSIDFGIQFGVRFGQERFEADDDTALPRTGRVMARPLTLAAAAIAVGFLSFLPTDYRGVSELGLIAGGGMAITLVLNLTLLPALLALFKPRGRALDMGLSWLAGADAFLLRYRWRVLAAWGVIAILGAILSTQVRFDFNPLHLKDPKTESVSTIYDLMRDPLRSPYEIEILAPNLAAAEALLPKLKALPEVYQAITASSFIPKDQDKKLAILDDLNMLVGPSLSPESVKAPPSLEEDRAAMHHTAAMLRETAESSDIAQQLARLLDQAADSDPSVYPQLRHALLSGLIPRLNSVAAALTATKLTVDTLPPEMRRDWIAPGGEVRVMVVPAGDSNNNRTLERFVAAVRTVAPDASGPAIQIYESGLAVSRAFQHATLWAMGAIMILLLIVVRRPWDVFLVLCPLLLAGLATIALLVVFNISINFANIISLPLLLGIGVAFNIYFVVNWRNGVDAPLQTSTARGVLFSALTTGSSFGSLAMSSHPGTAGMGLLLLLSLGAVLVTIFFFLPSLLGPPPRPRRSK</sequence>
<evidence type="ECO:0000256" key="2">
    <source>
        <dbReference type="ARBA" id="ARBA00022475"/>
    </source>
</evidence>
<feature type="transmembrane region" description="Helical" evidence="6">
    <location>
        <begin position="299"/>
        <end position="321"/>
    </location>
</feature>
<dbReference type="NCBIfam" id="TIGR03480">
    <property type="entry name" value="HpnN"/>
    <property type="match status" value="1"/>
</dbReference>
<feature type="domain" description="Membrane transport protein MMPL" evidence="7">
    <location>
        <begin position="647"/>
        <end position="849"/>
    </location>
</feature>
<reference evidence="8 9" key="1">
    <citation type="journal article" date="2016" name="Antonie Van Leeuwenhoek">
        <title>Dongia soli sp. nov., isolated from soil from Dokdo, Korea.</title>
        <authorList>
            <person name="Kim D.U."/>
            <person name="Lee H."/>
            <person name="Kim H."/>
            <person name="Kim S.G."/>
            <person name="Ka J.O."/>
        </authorList>
    </citation>
    <scope>NUCLEOTIDE SEQUENCE [LARGE SCALE GENOMIC DNA]</scope>
    <source>
        <strain evidence="8 9">D78</strain>
    </source>
</reference>
<feature type="domain" description="Membrane transport protein MMPL" evidence="7">
    <location>
        <begin position="239"/>
        <end position="429"/>
    </location>
</feature>
<name>A0ABU5E9M5_9PROT</name>
<evidence type="ECO:0000313" key="8">
    <source>
        <dbReference type="EMBL" id="MDY0882851.1"/>
    </source>
</evidence>
<feature type="transmembrane region" description="Helical" evidence="6">
    <location>
        <begin position="370"/>
        <end position="390"/>
    </location>
</feature>
<feature type="transmembrane region" description="Helical" evidence="6">
    <location>
        <begin position="797"/>
        <end position="816"/>
    </location>
</feature>
<dbReference type="PANTHER" id="PTHR33406">
    <property type="entry name" value="MEMBRANE PROTEIN MJ1562-RELATED"/>
    <property type="match status" value="1"/>
</dbReference>
<protein>
    <submittedName>
        <fullName evidence="8">MMPL family transporter</fullName>
    </submittedName>
</protein>
<gene>
    <name evidence="8" type="ORF">SMD27_08350</name>
</gene>
<dbReference type="Gene3D" id="1.20.1640.10">
    <property type="entry name" value="Multidrug efflux transporter AcrB transmembrane domain"/>
    <property type="match status" value="2"/>
</dbReference>
<feature type="transmembrane region" description="Helical" evidence="6">
    <location>
        <begin position="708"/>
        <end position="728"/>
    </location>
</feature>
<comment type="caution">
    <text evidence="8">The sequence shown here is derived from an EMBL/GenBank/DDBJ whole genome shotgun (WGS) entry which is preliminary data.</text>
</comment>
<feature type="transmembrane region" description="Helical" evidence="6">
    <location>
        <begin position="274"/>
        <end position="292"/>
    </location>
</feature>
<dbReference type="PANTHER" id="PTHR33406:SF13">
    <property type="entry name" value="MEMBRANE PROTEIN YDFJ"/>
    <property type="match status" value="1"/>
</dbReference>
<dbReference type="EMBL" id="JAXCLW010000002">
    <property type="protein sequence ID" value="MDY0882851.1"/>
    <property type="molecule type" value="Genomic_DNA"/>
</dbReference>
<proteinExistence type="predicted"/>
<evidence type="ECO:0000256" key="6">
    <source>
        <dbReference type="SAM" id="Phobius"/>
    </source>
</evidence>
<comment type="subcellular location">
    <subcellularLocation>
        <location evidence="1">Cell membrane</location>
        <topology evidence="1">Multi-pass membrane protein</topology>
    </subcellularLocation>
</comment>
<evidence type="ECO:0000313" key="9">
    <source>
        <dbReference type="Proteomes" id="UP001279642"/>
    </source>
</evidence>
<dbReference type="Pfam" id="PF03176">
    <property type="entry name" value="MMPL"/>
    <property type="match status" value="2"/>
</dbReference>
<feature type="transmembrane region" description="Helical" evidence="6">
    <location>
        <begin position="765"/>
        <end position="785"/>
    </location>
</feature>
<dbReference type="InterPro" id="IPR050545">
    <property type="entry name" value="Mycobact_MmpL"/>
</dbReference>
<dbReference type="InterPro" id="IPR017841">
    <property type="entry name" value="Hopanoid_biosynth_HpnN"/>
</dbReference>
<feature type="transmembrane region" description="Helical" evidence="6">
    <location>
        <begin position="828"/>
        <end position="849"/>
    </location>
</feature>
<keyword evidence="9" id="KW-1185">Reference proteome</keyword>
<evidence type="ECO:0000256" key="3">
    <source>
        <dbReference type="ARBA" id="ARBA00022692"/>
    </source>
</evidence>